<evidence type="ECO:0000313" key="1">
    <source>
        <dbReference type="EMBL" id="MBD1372806.1"/>
    </source>
</evidence>
<evidence type="ECO:0000313" key="2">
    <source>
        <dbReference type="Proteomes" id="UP000661691"/>
    </source>
</evidence>
<dbReference type="GO" id="GO:0015035">
    <property type="term" value="F:protein-disulfide reductase activity"/>
    <property type="evidence" value="ECO:0007669"/>
    <property type="project" value="InterPro"/>
</dbReference>
<dbReference type="PANTHER" id="PTHR33639">
    <property type="entry name" value="THIOL-DISULFIDE OXIDOREDUCTASE DCC"/>
    <property type="match status" value="1"/>
</dbReference>
<dbReference type="InterPro" id="IPR007263">
    <property type="entry name" value="DCC1-like"/>
</dbReference>
<dbReference type="AlphaFoldDB" id="A0A926N6V4"/>
<sequence length="131" mass="15719">MNKPVVFFDGVCNLCNHSVQFIISRDPNGQFYFASLQSDFAKKHLPEKMTEELNSMIFWEQGKYYDRSTAILKVAQKLGYPWKLLYVFYFIPRPIRDAVYAWIAKNRYRWFGRKDQCMLPTPDLKKRFIDE</sequence>
<dbReference type="PANTHER" id="PTHR33639:SF2">
    <property type="entry name" value="DUF393 DOMAIN-CONTAINING PROTEIN"/>
    <property type="match status" value="1"/>
</dbReference>
<comment type="caution">
    <text evidence="1">The sequence shown here is derived from an EMBL/GenBank/DDBJ whole genome shotgun (WGS) entry which is preliminary data.</text>
</comment>
<accession>A0A926N6V4</accession>
<dbReference type="InterPro" id="IPR052927">
    <property type="entry name" value="DCC_oxidoreductase"/>
</dbReference>
<dbReference type="Pfam" id="PF04134">
    <property type="entry name" value="DCC1-like"/>
    <property type="match status" value="1"/>
</dbReference>
<name>A0A926N6V4_9BACL</name>
<keyword evidence="2" id="KW-1185">Reference proteome</keyword>
<protein>
    <submittedName>
        <fullName evidence="1">Thiol-disulfide oxidoreductase DCC family protein</fullName>
    </submittedName>
</protein>
<gene>
    <name evidence="1" type="ORF">IC620_10610</name>
</gene>
<dbReference type="EMBL" id="JACXAH010000014">
    <property type="protein sequence ID" value="MBD1372806.1"/>
    <property type="molecule type" value="Genomic_DNA"/>
</dbReference>
<reference evidence="1" key="1">
    <citation type="submission" date="2020-09" db="EMBL/GenBank/DDBJ databases">
        <title>A novel bacterium of genus Hazenella, isolated from South China Sea.</title>
        <authorList>
            <person name="Huang H."/>
            <person name="Mo K."/>
            <person name="Hu Y."/>
        </authorList>
    </citation>
    <scope>NUCLEOTIDE SEQUENCE</scope>
    <source>
        <strain evidence="1">IB182357</strain>
    </source>
</reference>
<organism evidence="1 2">
    <name type="scientific">Polycladospora coralii</name>
    <dbReference type="NCBI Taxonomy" id="2771432"/>
    <lineage>
        <taxon>Bacteria</taxon>
        <taxon>Bacillati</taxon>
        <taxon>Bacillota</taxon>
        <taxon>Bacilli</taxon>
        <taxon>Bacillales</taxon>
        <taxon>Thermoactinomycetaceae</taxon>
        <taxon>Polycladospora</taxon>
    </lineage>
</organism>
<dbReference type="RefSeq" id="WP_191138679.1">
    <property type="nucleotide sequence ID" value="NZ_JACXAG020000001.1"/>
</dbReference>
<proteinExistence type="predicted"/>
<dbReference type="Proteomes" id="UP000661691">
    <property type="component" value="Unassembled WGS sequence"/>
</dbReference>